<dbReference type="EMBL" id="JALDAX010000002">
    <property type="protein sequence ID" value="MCI3239485.1"/>
    <property type="molecule type" value="Genomic_DNA"/>
</dbReference>
<keyword evidence="1" id="KW-0472">Membrane</keyword>
<feature type="transmembrane region" description="Helical" evidence="1">
    <location>
        <begin position="82"/>
        <end position="103"/>
    </location>
</feature>
<keyword evidence="1" id="KW-1133">Transmembrane helix</keyword>
<accession>A0ABS9XBY4</accession>
<reference evidence="2" key="1">
    <citation type="submission" date="2022-03" db="EMBL/GenBank/DDBJ databases">
        <title>Streptomyces 7R015 and 7R016 isolated from Barleria lupulina in Thailand.</title>
        <authorList>
            <person name="Kanchanasin P."/>
            <person name="Phongsopitanun W."/>
            <person name="Tanasupawat S."/>
        </authorList>
    </citation>
    <scope>NUCLEOTIDE SEQUENCE</scope>
    <source>
        <strain evidence="2">7R016</strain>
    </source>
</reference>
<feature type="transmembrane region" description="Helical" evidence="1">
    <location>
        <begin position="12"/>
        <end position="35"/>
    </location>
</feature>
<feature type="transmembrane region" description="Helical" evidence="1">
    <location>
        <begin position="180"/>
        <end position="199"/>
    </location>
</feature>
<gene>
    <name evidence="2" type="ORF">MQN93_07100</name>
</gene>
<evidence type="ECO:0008006" key="4">
    <source>
        <dbReference type="Google" id="ProtNLM"/>
    </source>
</evidence>
<proteinExistence type="predicted"/>
<dbReference type="RefSeq" id="WP_242708783.1">
    <property type="nucleotide sequence ID" value="NZ_JALDAX010000002.1"/>
</dbReference>
<organism evidence="2 3">
    <name type="scientific">Streptomyces spinosisporus</name>
    <dbReference type="NCBI Taxonomy" id="2927582"/>
    <lineage>
        <taxon>Bacteria</taxon>
        <taxon>Bacillati</taxon>
        <taxon>Actinomycetota</taxon>
        <taxon>Actinomycetes</taxon>
        <taxon>Kitasatosporales</taxon>
        <taxon>Streptomycetaceae</taxon>
        <taxon>Streptomyces</taxon>
    </lineage>
</organism>
<dbReference type="Proteomes" id="UP001165270">
    <property type="component" value="Unassembled WGS sequence"/>
</dbReference>
<evidence type="ECO:0000256" key="1">
    <source>
        <dbReference type="SAM" id="Phobius"/>
    </source>
</evidence>
<name>A0ABS9XBY4_9ACTN</name>
<protein>
    <recommendedName>
        <fullName evidence="4">Integral membrane protein</fullName>
    </recommendedName>
</protein>
<feature type="transmembrane region" description="Helical" evidence="1">
    <location>
        <begin position="292"/>
        <end position="309"/>
    </location>
</feature>
<evidence type="ECO:0000313" key="3">
    <source>
        <dbReference type="Proteomes" id="UP001165270"/>
    </source>
</evidence>
<feature type="transmembrane region" description="Helical" evidence="1">
    <location>
        <begin position="219"/>
        <end position="239"/>
    </location>
</feature>
<comment type="caution">
    <text evidence="2">The sequence shown here is derived from an EMBL/GenBank/DDBJ whole genome shotgun (WGS) entry which is preliminary data.</text>
</comment>
<evidence type="ECO:0000313" key="2">
    <source>
        <dbReference type="EMBL" id="MCI3239485.1"/>
    </source>
</evidence>
<keyword evidence="3" id="KW-1185">Reference proteome</keyword>
<feature type="transmembrane region" description="Helical" evidence="1">
    <location>
        <begin position="251"/>
        <end position="272"/>
    </location>
</feature>
<feature type="transmembrane region" description="Helical" evidence="1">
    <location>
        <begin position="138"/>
        <end position="159"/>
    </location>
</feature>
<keyword evidence="1" id="KW-0812">Transmembrane</keyword>
<sequence>MERWDRIGRCAAYGAALALTPYLLIKVSWVIGALLGVLPVGKGFSTAGWVLLNTVTVGMAAIGIALALALVRPWGMRIPGRVVAFCAWTGSGFLVSILPYAVLSTVLDAAHHSGSGGSGGGGGSGTSGDPAMPGWEAALVQFSFVGMGLGLAVALPAYLRRRWPQAFAGHGTGARTGATRATGAAVAVSAVVGLVWLYWAAGGTLGISHPASQDTDGRLLCGVGAFWALAGAAAVRLLTRPHPAALSLPRPLLLATAWLGSGSLFAWCGWKLPLTLAVAVAHSADGPPENPAVAAVLYLAAVAAGATMLRTIVGPRAQPEFGCSARADAR</sequence>
<feature type="transmembrane region" description="Helical" evidence="1">
    <location>
        <begin position="47"/>
        <end position="70"/>
    </location>
</feature>